<feature type="region of interest" description="Disordered" evidence="1">
    <location>
        <begin position="554"/>
        <end position="629"/>
    </location>
</feature>
<dbReference type="GeneID" id="28901563"/>
<reference evidence="2 3" key="1">
    <citation type="journal article" date="2016" name="Fungal Biol.">
        <title>The genome of Xylona heveae provides a window into fungal endophytism.</title>
        <authorList>
            <person name="Gazis R."/>
            <person name="Kuo A."/>
            <person name="Riley R."/>
            <person name="LaButti K."/>
            <person name="Lipzen A."/>
            <person name="Lin J."/>
            <person name="Amirebrahimi M."/>
            <person name="Hesse C.N."/>
            <person name="Spatafora J.W."/>
            <person name="Henrissat B."/>
            <person name="Hainaut M."/>
            <person name="Grigoriev I.V."/>
            <person name="Hibbett D.S."/>
        </authorList>
    </citation>
    <scope>NUCLEOTIDE SEQUENCE [LARGE SCALE GENOMIC DNA]</scope>
    <source>
        <strain evidence="2 3">TC161</strain>
    </source>
</reference>
<feature type="compositionally biased region" description="Basic and acidic residues" evidence="1">
    <location>
        <begin position="616"/>
        <end position="629"/>
    </location>
</feature>
<dbReference type="AlphaFoldDB" id="A0A164ZDX3"/>
<dbReference type="InParanoid" id="A0A164ZDX3"/>
<feature type="compositionally biased region" description="Basic and acidic residues" evidence="1">
    <location>
        <begin position="485"/>
        <end position="494"/>
    </location>
</feature>
<evidence type="ECO:0000313" key="3">
    <source>
        <dbReference type="Proteomes" id="UP000076632"/>
    </source>
</evidence>
<feature type="compositionally biased region" description="Polar residues" evidence="1">
    <location>
        <begin position="554"/>
        <end position="565"/>
    </location>
</feature>
<dbReference type="OMA" id="IGWAFNC"/>
<evidence type="ECO:0000256" key="1">
    <source>
        <dbReference type="SAM" id="MobiDB-lite"/>
    </source>
</evidence>
<proteinExistence type="predicted"/>
<dbReference type="Proteomes" id="UP000076632">
    <property type="component" value="Unassembled WGS sequence"/>
</dbReference>
<feature type="compositionally biased region" description="Polar residues" evidence="1">
    <location>
        <begin position="368"/>
        <end position="381"/>
    </location>
</feature>
<keyword evidence="3" id="KW-1185">Reference proteome</keyword>
<dbReference type="EMBL" id="KV407468">
    <property type="protein sequence ID" value="KZF18980.1"/>
    <property type="molecule type" value="Genomic_DNA"/>
</dbReference>
<feature type="region of interest" description="Disordered" evidence="1">
    <location>
        <begin position="306"/>
        <end position="381"/>
    </location>
</feature>
<dbReference type="OrthoDB" id="5411773at2759"/>
<gene>
    <name evidence="2" type="ORF">L228DRAFT_286213</name>
</gene>
<dbReference type="RefSeq" id="XP_018184535.1">
    <property type="nucleotide sequence ID" value="XM_018336426.1"/>
</dbReference>
<accession>A0A164ZDX3</accession>
<feature type="region of interest" description="Disordered" evidence="1">
    <location>
        <begin position="1"/>
        <end position="23"/>
    </location>
</feature>
<feature type="compositionally biased region" description="Basic and acidic residues" evidence="1">
    <location>
        <begin position="592"/>
        <end position="601"/>
    </location>
</feature>
<evidence type="ECO:0000313" key="2">
    <source>
        <dbReference type="EMBL" id="KZF18980.1"/>
    </source>
</evidence>
<organism evidence="2 3">
    <name type="scientific">Xylona heveae (strain CBS 132557 / TC161)</name>
    <dbReference type="NCBI Taxonomy" id="1328760"/>
    <lineage>
        <taxon>Eukaryota</taxon>
        <taxon>Fungi</taxon>
        <taxon>Dikarya</taxon>
        <taxon>Ascomycota</taxon>
        <taxon>Pezizomycotina</taxon>
        <taxon>Xylonomycetes</taxon>
        <taxon>Xylonales</taxon>
        <taxon>Xylonaceae</taxon>
        <taxon>Xylona</taxon>
    </lineage>
</organism>
<feature type="region of interest" description="Disordered" evidence="1">
    <location>
        <begin position="476"/>
        <end position="503"/>
    </location>
</feature>
<feature type="compositionally biased region" description="Basic and acidic residues" evidence="1">
    <location>
        <begin position="11"/>
        <end position="23"/>
    </location>
</feature>
<feature type="compositionally biased region" description="Acidic residues" evidence="1">
    <location>
        <begin position="306"/>
        <end position="325"/>
    </location>
</feature>
<dbReference type="STRING" id="1328760.A0A164ZDX3"/>
<sequence length="665" mass="74192">MTSPGLLDTQKGPEKNSKQEKKYRPVRPLPYELRQHCIIYFEEELYHQALSLLLDLVGGGTDTWGFPHAVPAYVPPPQHFALAATLIVHPGLTTRARSSEFVHASNAAVRLVRIANKLMGPINADFGTAFTFTGLSVSRRGGGSSRRRVAAEQIAAPRHEDADAINSEIANEGGLYALAEDFWHVVGWAFNCSVSWKRRWLRWKLWLETMLEVLEDDWIARENLWLDNEDGEEELEVLENSLIARYLRTDLNRYGGVRRIVRAIFADGSSTNLNEFREVFRKETKERKRKQDPIFKREQRVNIDEDNFGDYLDENEDDDDDDDNTGADPYANLEELLAEDGTPEQSGKRKRGGPGRRVAVKAEEDTKGNSMTVFDSPSFSSEDAFNGSEPLGGMEAVQLRRRLLYLLSAVSHALPDSFTPITSLYDLYLDHLRPLPLAKFNLFISPIPVPTFNPSAHSSLVQLLLRSMLASSAPALPRAGPARGSRGERIRKSGDSTSLRDSSELSDFLTQDLLERHFLPFAASSAGPADNAKVSLMLECLMRLLAMHVGLSRSPTLGSSSQEPNEGSVDKSQDEDPSQGTLRRAVEQGIAAREEKAAKPEGRKRKKVAGSTSRASPDKVDIKEEDARDPDWTWLRTSSERLRVLVDVAETDSDHMAVDAEIHSS</sequence>
<name>A0A164ZDX3_XYLHT</name>
<protein>
    <submittedName>
        <fullName evidence="2">Uncharacterized protein</fullName>
    </submittedName>
</protein>